<dbReference type="InterPro" id="IPR004286">
    <property type="entry name" value="Herpes_UL16/UL94"/>
</dbReference>
<name>U3GTF6_9BETA</name>
<evidence type="ECO:0000256" key="2">
    <source>
        <dbReference type="ARBA" id="ARBA00022580"/>
    </source>
</evidence>
<evidence type="ECO:0000256" key="3">
    <source>
        <dbReference type="ARBA" id="ARBA00022844"/>
    </source>
</evidence>
<organism evidence="6 7">
    <name type="scientific">Suid betaherpesvirus 2</name>
    <dbReference type="NCBI Taxonomy" id="1608255"/>
    <lineage>
        <taxon>Viruses</taxon>
        <taxon>Duplodnaviria</taxon>
        <taxon>Heunggongvirae</taxon>
        <taxon>Peploviricota</taxon>
        <taxon>Herviviricetes</taxon>
        <taxon>Herpesvirales</taxon>
        <taxon>Orthoherpesviridae</taxon>
        <taxon>Betaherpesvirinae</taxon>
        <taxon>Roseolovirus</taxon>
        <taxon>Roseolovirus suidbeta2</taxon>
    </lineage>
</organism>
<dbReference type="GO" id="GO:0044423">
    <property type="term" value="C:virion component"/>
    <property type="evidence" value="ECO:0007669"/>
    <property type="project" value="UniProtKB-KW"/>
</dbReference>
<dbReference type="EMBL" id="KF017583">
    <property type="protein sequence ID" value="AGT99257.1"/>
    <property type="molecule type" value="Genomic_DNA"/>
</dbReference>
<evidence type="ECO:0000313" key="7">
    <source>
        <dbReference type="Proteomes" id="UP000243849"/>
    </source>
</evidence>
<keyword evidence="1" id="KW-1048">Host nucleus</keyword>
<dbReference type="OrthoDB" id="8436at10239"/>
<keyword evidence="5" id="KW-1035">Host cytoplasm</keyword>
<keyword evidence="7" id="KW-1185">Reference proteome</keyword>
<gene>
    <name evidence="6" type="primary">U65</name>
</gene>
<sequence>MNKMSRFSVGDLARLRSYLTEECNWIIVRKSDYCREYRAVTSLPILYSVELVKPGRVGCGIVLLKKNDGSILVSVAFNGVHHGCFSATSLKFKKLRVSDNKIYNILSISPLTVCESVLPLYSVRSSYAFHLNPSDIYDHAKVLSDADARNLFFKGPGKNIICINGCGGWCTKSDGRYSLITFALQFDLYLGCCDGSVFPSLASIVQQLIKCKRKNCIFCNNHSGHVPQGGEQDKSGRNQKTCLCYTQCRNTGHVNPMRYLPLMVDGNAHKITVRAKNNCLSTNISDFVTVVDGDGNPIPLKRNNWVLLKLGYTVSRLMVLSCPVLKSLVMT</sequence>
<keyword evidence="4" id="KW-0426">Late protein</keyword>
<dbReference type="Pfam" id="PF03044">
    <property type="entry name" value="Herpes_UL16"/>
    <property type="match status" value="1"/>
</dbReference>
<reference evidence="6 7" key="1">
    <citation type="submission" date="2013-05" db="EMBL/GenBank/DDBJ databases">
        <title>Genome organization and molecular characterization of porcine cytomegalovirus.</title>
        <authorList>
            <person name="Gu W."/>
            <person name="Zhou L."/>
            <person name="Ge X."/>
            <person name="Guo X."/>
            <person name="Yang H."/>
        </authorList>
    </citation>
    <scope>NUCLEOTIDE SEQUENCE [LARGE SCALE GENOMIC DNA]</scope>
    <source>
        <strain evidence="6 7">BJ09</strain>
    </source>
</reference>
<dbReference type="Proteomes" id="UP000243849">
    <property type="component" value="Segment"/>
</dbReference>
<evidence type="ECO:0000256" key="4">
    <source>
        <dbReference type="ARBA" id="ARBA00022921"/>
    </source>
</evidence>
<accession>U3GTF6</accession>
<evidence type="ECO:0000256" key="1">
    <source>
        <dbReference type="ARBA" id="ARBA00022562"/>
    </source>
</evidence>
<proteinExistence type="predicted"/>
<keyword evidence="3" id="KW-0946">Virion</keyword>
<evidence type="ECO:0000313" key="6">
    <source>
        <dbReference type="EMBL" id="AGT99257.1"/>
    </source>
</evidence>
<dbReference type="GeneID" id="16747452"/>
<protein>
    <submittedName>
        <fullName evidence="6">Tegument protein</fullName>
    </submittedName>
</protein>
<evidence type="ECO:0000256" key="5">
    <source>
        <dbReference type="ARBA" id="ARBA00023200"/>
    </source>
</evidence>
<dbReference type="RefSeq" id="YP_008493002.1">
    <property type="nucleotide sequence ID" value="NC_022233.1"/>
</dbReference>
<dbReference type="KEGG" id="vg:16747452"/>
<keyword evidence="2" id="KW-0920">Virion tegument</keyword>